<dbReference type="PANTHER" id="PTHR33116:SF78">
    <property type="entry name" value="OS12G0587133 PROTEIN"/>
    <property type="match status" value="1"/>
</dbReference>
<evidence type="ECO:0000259" key="2">
    <source>
        <dbReference type="Pfam" id="PF13966"/>
    </source>
</evidence>
<sequence length="301" mass="33412">MEKRLAGWKRLYLSKGGKVTLIKSTLFSLPTYFLSLFPIAAGVAHRLERIQRDFLWNGLGEESKFHLVSWSKGSLRQVVVALWFGDGCSLATSGGCQIWQQLGGVEHLPNMAAVGGSGVPRKLRSLMGWCGDTPLKEAYPEFFSIALDRNVSVADLMSHINGEDKISWGSPDSIAFTVKRCYCYLSSPSPRSFPWKCVWKAKVPSRVAFFSWTAALGKILTIDNLRKRGLILVDWCCLCRESGESPDHLLLHCKIYSPVGKGLVVVGVPWCGGLFPTVFFGVFGGKETFGNSRILRNPFRN</sequence>
<dbReference type="EMBL" id="OIVN01001304">
    <property type="protein sequence ID" value="SPC92421.1"/>
    <property type="molecule type" value="Genomic_DNA"/>
</dbReference>
<keyword evidence="1" id="KW-0812">Transmembrane</keyword>
<reference evidence="3" key="1">
    <citation type="submission" date="2018-02" db="EMBL/GenBank/DDBJ databases">
        <authorList>
            <person name="Cohen D.B."/>
            <person name="Kent A.D."/>
        </authorList>
    </citation>
    <scope>NUCLEOTIDE SEQUENCE</scope>
</reference>
<keyword evidence="1" id="KW-0472">Membrane</keyword>
<keyword evidence="1" id="KW-1133">Transmembrane helix</keyword>
<name>A0A2N9FZS4_FAGSY</name>
<dbReference type="InterPro" id="IPR026960">
    <property type="entry name" value="RVT-Znf"/>
</dbReference>
<evidence type="ECO:0000256" key="1">
    <source>
        <dbReference type="SAM" id="Phobius"/>
    </source>
</evidence>
<protein>
    <recommendedName>
        <fullName evidence="2">Reverse transcriptase zinc-binding domain-containing protein</fullName>
    </recommendedName>
</protein>
<proteinExistence type="predicted"/>
<accession>A0A2N9FZS4</accession>
<dbReference type="EMBL" id="OIVN01002412">
    <property type="protein sequence ID" value="SPD03401.1"/>
    <property type="molecule type" value="Genomic_DNA"/>
</dbReference>
<dbReference type="Pfam" id="PF13966">
    <property type="entry name" value="zf-RVT"/>
    <property type="match status" value="1"/>
</dbReference>
<evidence type="ECO:0000313" key="3">
    <source>
        <dbReference type="EMBL" id="SPC92421.1"/>
    </source>
</evidence>
<evidence type="ECO:0000313" key="4">
    <source>
        <dbReference type="EMBL" id="SPD03401.1"/>
    </source>
</evidence>
<feature type="domain" description="Reverse transcriptase zinc-binding" evidence="2">
    <location>
        <begin position="176"/>
        <end position="256"/>
    </location>
</feature>
<organism evidence="3">
    <name type="scientific">Fagus sylvatica</name>
    <name type="common">Beechnut</name>
    <dbReference type="NCBI Taxonomy" id="28930"/>
    <lineage>
        <taxon>Eukaryota</taxon>
        <taxon>Viridiplantae</taxon>
        <taxon>Streptophyta</taxon>
        <taxon>Embryophyta</taxon>
        <taxon>Tracheophyta</taxon>
        <taxon>Spermatophyta</taxon>
        <taxon>Magnoliopsida</taxon>
        <taxon>eudicotyledons</taxon>
        <taxon>Gunneridae</taxon>
        <taxon>Pentapetalae</taxon>
        <taxon>rosids</taxon>
        <taxon>fabids</taxon>
        <taxon>Fagales</taxon>
        <taxon>Fagaceae</taxon>
        <taxon>Fagus</taxon>
    </lineage>
</organism>
<dbReference type="PANTHER" id="PTHR33116">
    <property type="entry name" value="REVERSE TRANSCRIPTASE ZINC-BINDING DOMAIN-CONTAINING PROTEIN-RELATED-RELATED"/>
    <property type="match status" value="1"/>
</dbReference>
<gene>
    <name evidence="3" type="ORF">FSB_LOCUS20303</name>
    <name evidence="4" type="ORF">FSB_LOCUS31283</name>
</gene>
<feature type="transmembrane region" description="Helical" evidence="1">
    <location>
        <begin position="21"/>
        <end position="44"/>
    </location>
</feature>
<dbReference type="AlphaFoldDB" id="A0A2N9FZS4"/>